<comment type="caution">
    <text evidence="2">The sequence shown here is derived from an EMBL/GenBank/DDBJ whole genome shotgun (WGS) entry which is preliminary data.</text>
</comment>
<keyword evidence="3" id="KW-1185">Reference proteome</keyword>
<keyword evidence="1" id="KW-1133">Transmembrane helix</keyword>
<proteinExistence type="predicted"/>
<feature type="transmembrane region" description="Helical" evidence="1">
    <location>
        <begin position="43"/>
        <end position="70"/>
    </location>
</feature>
<evidence type="ECO:0000313" key="3">
    <source>
        <dbReference type="Proteomes" id="UP000095229"/>
    </source>
</evidence>
<evidence type="ECO:0000256" key="1">
    <source>
        <dbReference type="SAM" id="Phobius"/>
    </source>
</evidence>
<dbReference type="OrthoDB" id="9938912at2"/>
<dbReference type="PATRIC" id="fig|45071.6.peg.3898"/>
<dbReference type="AlphaFoldDB" id="A0A1E5JP83"/>
<dbReference type="RefSeq" id="WP_058519160.1">
    <property type="nucleotide sequence ID" value="NZ_CAAAIE010000009.1"/>
</dbReference>
<feature type="transmembrane region" description="Helical" evidence="1">
    <location>
        <begin position="7"/>
        <end position="23"/>
    </location>
</feature>
<gene>
    <name evidence="2" type="ORF">lpari_03167</name>
</gene>
<dbReference type="STRING" id="45071.Lpar_3610"/>
<protein>
    <submittedName>
        <fullName evidence="2">Uncharacterized protein</fullName>
    </submittedName>
</protein>
<dbReference type="EMBL" id="LSOG01000084">
    <property type="protein sequence ID" value="OEH45848.1"/>
    <property type="molecule type" value="Genomic_DNA"/>
</dbReference>
<accession>A0A1E5JP83</accession>
<organism evidence="2 3">
    <name type="scientific">Legionella parisiensis</name>
    <dbReference type="NCBI Taxonomy" id="45071"/>
    <lineage>
        <taxon>Bacteria</taxon>
        <taxon>Pseudomonadati</taxon>
        <taxon>Pseudomonadota</taxon>
        <taxon>Gammaproteobacteria</taxon>
        <taxon>Legionellales</taxon>
        <taxon>Legionellaceae</taxon>
        <taxon>Legionella</taxon>
    </lineage>
</organism>
<keyword evidence="1" id="KW-0472">Membrane</keyword>
<reference evidence="2 3" key="1">
    <citation type="submission" date="2016-02" db="EMBL/GenBank/DDBJ databases">
        <title>Secondary metabolites in Legionella.</title>
        <authorList>
            <person name="Tobias N.J."/>
            <person name="Bode H.B."/>
        </authorList>
    </citation>
    <scope>NUCLEOTIDE SEQUENCE [LARGE SCALE GENOMIC DNA]</scope>
    <source>
        <strain evidence="2 3">DSM 19216</strain>
    </source>
</reference>
<evidence type="ECO:0000313" key="2">
    <source>
        <dbReference type="EMBL" id="OEH45848.1"/>
    </source>
</evidence>
<sequence>MKPLKKFFALAISGPLVGMYYLLSRHWILNAAAGVALALSLPFATSITLPVLGVAFLAGFALSAVGIGIFQQITSFIYNVKINQCEMMAAPMVPEISYAAYRGIVHANQQIAHIDEFEKDKEHYEAFYGRRTADVLFFTAGHFSCIGRCIPMTWEMKVESEETHCFSI</sequence>
<dbReference type="Proteomes" id="UP000095229">
    <property type="component" value="Unassembled WGS sequence"/>
</dbReference>
<keyword evidence="1" id="KW-0812">Transmembrane</keyword>
<name>A0A1E5JP83_9GAMM</name>